<keyword evidence="3" id="KW-1185">Reference proteome</keyword>
<reference evidence="2 3" key="1">
    <citation type="journal article" date="2011" name="Science">
        <title>The ecoresponsive genome of Daphnia pulex.</title>
        <authorList>
            <person name="Colbourne J.K."/>
            <person name="Pfrender M.E."/>
            <person name="Gilbert D."/>
            <person name="Thomas W.K."/>
            <person name="Tucker A."/>
            <person name="Oakley T.H."/>
            <person name="Tokishita S."/>
            <person name="Aerts A."/>
            <person name="Arnold G.J."/>
            <person name="Basu M.K."/>
            <person name="Bauer D.J."/>
            <person name="Caceres C.E."/>
            <person name="Carmel L."/>
            <person name="Casola C."/>
            <person name="Choi J.H."/>
            <person name="Detter J.C."/>
            <person name="Dong Q."/>
            <person name="Dusheyko S."/>
            <person name="Eads B.D."/>
            <person name="Frohlich T."/>
            <person name="Geiler-Samerotte K.A."/>
            <person name="Gerlach D."/>
            <person name="Hatcher P."/>
            <person name="Jogdeo S."/>
            <person name="Krijgsveld J."/>
            <person name="Kriventseva E.V."/>
            <person name="Kultz D."/>
            <person name="Laforsch C."/>
            <person name="Lindquist E."/>
            <person name="Lopez J."/>
            <person name="Manak J.R."/>
            <person name="Muller J."/>
            <person name="Pangilinan J."/>
            <person name="Patwardhan R.P."/>
            <person name="Pitluck S."/>
            <person name="Pritham E.J."/>
            <person name="Rechtsteiner A."/>
            <person name="Rho M."/>
            <person name="Rogozin I.B."/>
            <person name="Sakarya O."/>
            <person name="Salamov A."/>
            <person name="Schaack S."/>
            <person name="Shapiro H."/>
            <person name="Shiga Y."/>
            <person name="Skalitzky C."/>
            <person name="Smith Z."/>
            <person name="Souvorov A."/>
            <person name="Sung W."/>
            <person name="Tang Z."/>
            <person name="Tsuchiya D."/>
            <person name="Tu H."/>
            <person name="Vos H."/>
            <person name="Wang M."/>
            <person name="Wolf Y.I."/>
            <person name="Yamagata H."/>
            <person name="Yamada T."/>
            <person name="Ye Y."/>
            <person name="Shaw J.R."/>
            <person name="Andrews J."/>
            <person name="Crease T.J."/>
            <person name="Tang H."/>
            <person name="Lucas S.M."/>
            <person name="Robertson H.M."/>
            <person name="Bork P."/>
            <person name="Koonin E.V."/>
            <person name="Zdobnov E.M."/>
            <person name="Grigoriev I.V."/>
            <person name="Lynch M."/>
            <person name="Boore J.L."/>
        </authorList>
    </citation>
    <scope>NUCLEOTIDE SEQUENCE [LARGE SCALE GENOMIC DNA]</scope>
</reference>
<evidence type="ECO:0000313" key="2">
    <source>
        <dbReference type="EMBL" id="EFX76617.1"/>
    </source>
</evidence>
<keyword evidence="1" id="KW-0040">ANK repeat</keyword>
<dbReference type="Pfam" id="PF00023">
    <property type="entry name" value="Ank"/>
    <property type="match status" value="1"/>
</dbReference>
<dbReference type="InParanoid" id="E9GV80"/>
<dbReference type="Proteomes" id="UP000000305">
    <property type="component" value="Unassembled WGS sequence"/>
</dbReference>
<gene>
    <name evidence="2" type="ORF">DAPPUDRAFT_248788</name>
</gene>
<dbReference type="PhylomeDB" id="E9GV80"/>
<dbReference type="EMBL" id="GL732567">
    <property type="protein sequence ID" value="EFX76617.1"/>
    <property type="molecule type" value="Genomic_DNA"/>
</dbReference>
<evidence type="ECO:0000256" key="1">
    <source>
        <dbReference type="PROSITE-ProRule" id="PRU00023"/>
    </source>
</evidence>
<dbReference type="InterPro" id="IPR002110">
    <property type="entry name" value="Ankyrin_rpt"/>
</dbReference>
<dbReference type="HOGENOM" id="CLU_1662577_0_0_1"/>
<protein>
    <submittedName>
        <fullName evidence="2">Uncharacterized protein</fullName>
    </submittedName>
</protein>
<feature type="repeat" description="ANK" evidence="1">
    <location>
        <begin position="111"/>
        <end position="144"/>
    </location>
</feature>
<proteinExistence type="predicted"/>
<dbReference type="SUPFAM" id="SSF48403">
    <property type="entry name" value="Ankyrin repeat"/>
    <property type="match status" value="1"/>
</dbReference>
<dbReference type="AlphaFoldDB" id="E9GV80"/>
<organism evidence="2 3">
    <name type="scientific">Daphnia pulex</name>
    <name type="common">Water flea</name>
    <dbReference type="NCBI Taxonomy" id="6669"/>
    <lineage>
        <taxon>Eukaryota</taxon>
        <taxon>Metazoa</taxon>
        <taxon>Ecdysozoa</taxon>
        <taxon>Arthropoda</taxon>
        <taxon>Crustacea</taxon>
        <taxon>Branchiopoda</taxon>
        <taxon>Diplostraca</taxon>
        <taxon>Cladocera</taxon>
        <taxon>Anomopoda</taxon>
        <taxon>Daphniidae</taxon>
        <taxon>Daphnia</taxon>
    </lineage>
</organism>
<dbReference type="KEGG" id="dpx:DAPPUDRAFT_248788"/>
<dbReference type="OrthoDB" id="3246549at2759"/>
<name>E9GV80_DAPPU</name>
<dbReference type="PROSITE" id="PS50088">
    <property type="entry name" value="ANK_REPEAT"/>
    <property type="match status" value="1"/>
</dbReference>
<dbReference type="Gene3D" id="1.25.40.20">
    <property type="entry name" value="Ankyrin repeat-containing domain"/>
    <property type="match status" value="1"/>
</dbReference>
<accession>E9GV80</accession>
<evidence type="ECO:0000313" key="3">
    <source>
        <dbReference type="Proteomes" id="UP000000305"/>
    </source>
</evidence>
<sequence length="159" mass="18020">MFDNTVQLVPNMASESSTFDRLDKILELELTGEPLLPKTPHLYVQSSASGKNASDHGNEEQWDVEYSSNFAELVMHFIIVFKTISPMLLIQHSNTLKSFYSEFIRLWFPTRTTSVLHAAVQDPFNVETVKLILERGADPNAIDQNGRTPRLVIALLKFP</sequence>
<dbReference type="InterPro" id="IPR036770">
    <property type="entry name" value="Ankyrin_rpt-contain_sf"/>
</dbReference>